<evidence type="ECO:0000256" key="7">
    <source>
        <dbReference type="RuleBase" id="RU003879"/>
    </source>
</evidence>
<comment type="subcellular location">
    <subcellularLocation>
        <location evidence="1">Cell membrane</location>
        <topology evidence="1">Single-pass membrane protein</topology>
    </subcellularLocation>
    <subcellularLocation>
        <location evidence="7">Cell membrane</location>
        <topology evidence="7">Single-pass type II membrane protein</topology>
    </subcellularLocation>
</comment>
<keyword evidence="4 7" id="KW-0812">Transmembrane</keyword>
<dbReference type="EMBL" id="JAQNDM010000002">
    <property type="protein sequence ID" value="MDC0714026.1"/>
    <property type="molecule type" value="Genomic_DNA"/>
</dbReference>
<evidence type="ECO:0000256" key="4">
    <source>
        <dbReference type="ARBA" id="ARBA00022692"/>
    </source>
</evidence>
<name>A0ABT5DK40_9BACT</name>
<keyword evidence="5 9" id="KW-1133">Transmembrane helix</keyword>
<protein>
    <submittedName>
        <fullName evidence="10">Biopolymer transporter ExbD</fullName>
    </submittedName>
</protein>
<accession>A0ABT5DK40</accession>
<dbReference type="Pfam" id="PF02472">
    <property type="entry name" value="ExbD"/>
    <property type="match status" value="1"/>
</dbReference>
<evidence type="ECO:0000256" key="2">
    <source>
        <dbReference type="ARBA" id="ARBA00005811"/>
    </source>
</evidence>
<evidence type="ECO:0000256" key="9">
    <source>
        <dbReference type="SAM" id="Phobius"/>
    </source>
</evidence>
<dbReference type="InterPro" id="IPR003400">
    <property type="entry name" value="ExbD"/>
</dbReference>
<comment type="caution">
    <text evidence="10">The sequence shown here is derived from an EMBL/GenBank/DDBJ whole genome shotgun (WGS) entry which is preliminary data.</text>
</comment>
<feature type="region of interest" description="Disordered" evidence="8">
    <location>
        <begin position="147"/>
        <end position="172"/>
    </location>
</feature>
<keyword evidence="7" id="KW-0653">Protein transport</keyword>
<evidence type="ECO:0000256" key="5">
    <source>
        <dbReference type="ARBA" id="ARBA00022989"/>
    </source>
</evidence>
<evidence type="ECO:0000256" key="1">
    <source>
        <dbReference type="ARBA" id="ARBA00004162"/>
    </source>
</evidence>
<comment type="similarity">
    <text evidence="2 7">Belongs to the ExbD/TolR family.</text>
</comment>
<evidence type="ECO:0000256" key="6">
    <source>
        <dbReference type="ARBA" id="ARBA00023136"/>
    </source>
</evidence>
<dbReference type="Proteomes" id="UP001221838">
    <property type="component" value="Unassembled WGS sequence"/>
</dbReference>
<dbReference type="RefSeq" id="WP_272144525.1">
    <property type="nucleotide sequence ID" value="NZ_JAQNDM010000002.1"/>
</dbReference>
<keyword evidence="7" id="KW-0813">Transport</keyword>
<organism evidence="10 11">
    <name type="scientific">Stigmatella ashevillensis</name>
    <dbReference type="NCBI Taxonomy" id="2995309"/>
    <lineage>
        <taxon>Bacteria</taxon>
        <taxon>Pseudomonadati</taxon>
        <taxon>Myxococcota</taxon>
        <taxon>Myxococcia</taxon>
        <taxon>Myxococcales</taxon>
        <taxon>Cystobacterineae</taxon>
        <taxon>Archangiaceae</taxon>
        <taxon>Stigmatella</taxon>
    </lineage>
</organism>
<dbReference type="PANTHER" id="PTHR30558:SF7">
    <property type="entry name" value="TOL-PAL SYSTEM PROTEIN TOLR"/>
    <property type="match status" value="1"/>
</dbReference>
<evidence type="ECO:0000256" key="3">
    <source>
        <dbReference type="ARBA" id="ARBA00022475"/>
    </source>
</evidence>
<feature type="compositionally biased region" description="Pro residues" evidence="8">
    <location>
        <begin position="163"/>
        <end position="172"/>
    </location>
</feature>
<keyword evidence="3" id="KW-1003">Cell membrane</keyword>
<keyword evidence="11" id="KW-1185">Reference proteome</keyword>
<dbReference type="Gene3D" id="3.30.420.270">
    <property type="match status" value="1"/>
</dbReference>
<sequence length="172" mass="18478">MAAHKQRQWVKPQSAPNSDINVTPLVDVVLVLLIIFMVVTPLLEKDIEVRVPETEVENTPPPENPDQLVVQLDETGKIKINAEQMASPDDYVTRLKRMLAAKPKEERIVFFMATDKTNYGALVAALDGAKAAGAFVLGMATEDLPQGAVVPGAEGEAPVSPDAIPPPPPPTP</sequence>
<feature type="transmembrane region" description="Helical" evidence="9">
    <location>
        <begin position="20"/>
        <end position="43"/>
    </location>
</feature>
<evidence type="ECO:0000256" key="8">
    <source>
        <dbReference type="SAM" id="MobiDB-lite"/>
    </source>
</evidence>
<reference evidence="10 11" key="1">
    <citation type="submission" date="2022-11" db="EMBL/GenBank/DDBJ databases">
        <title>Minimal conservation of predation-associated metabolite biosynthetic gene clusters underscores biosynthetic potential of Myxococcota including descriptions for ten novel species: Archangium lansinium sp. nov., Myxococcus landrumus sp. nov., Nannocystis bai.</title>
        <authorList>
            <person name="Ahearne A."/>
            <person name="Stevens C."/>
            <person name="Dowd S."/>
        </authorList>
    </citation>
    <scope>NUCLEOTIDE SEQUENCE [LARGE SCALE GENOMIC DNA]</scope>
    <source>
        <strain evidence="10 11">NCWAL01</strain>
    </source>
</reference>
<evidence type="ECO:0000313" key="10">
    <source>
        <dbReference type="EMBL" id="MDC0714026.1"/>
    </source>
</evidence>
<evidence type="ECO:0000313" key="11">
    <source>
        <dbReference type="Proteomes" id="UP001221838"/>
    </source>
</evidence>
<proteinExistence type="inferred from homology"/>
<keyword evidence="6 9" id="KW-0472">Membrane</keyword>
<dbReference type="PANTHER" id="PTHR30558">
    <property type="entry name" value="EXBD MEMBRANE COMPONENT OF PMF-DRIVEN MACROMOLECULE IMPORT SYSTEM"/>
    <property type="match status" value="1"/>
</dbReference>
<gene>
    <name evidence="10" type="ORF">POL68_36515</name>
</gene>